<dbReference type="InterPro" id="IPR015943">
    <property type="entry name" value="WD40/YVTN_repeat-like_dom_sf"/>
</dbReference>
<dbReference type="GO" id="GO:0005975">
    <property type="term" value="P:carbohydrate metabolic process"/>
    <property type="evidence" value="ECO:0007669"/>
    <property type="project" value="UniProtKB-ARBA"/>
</dbReference>
<dbReference type="Pfam" id="PF01833">
    <property type="entry name" value="TIG"/>
    <property type="match status" value="3"/>
</dbReference>
<dbReference type="RefSeq" id="WP_018384497.1">
    <property type="nucleotide sequence ID" value="NZ_LLZU01000015.1"/>
</dbReference>
<protein>
    <recommendedName>
        <fullName evidence="1">IPT/TIG domain-containing protein</fullName>
    </recommendedName>
</protein>
<proteinExistence type="predicted"/>
<dbReference type="PANTHER" id="PTHR47197">
    <property type="entry name" value="PROTEIN NIRF"/>
    <property type="match status" value="1"/>
</dbReference>
<evidence type="ECO:0000259" key="1">
    <source>
        <dbReference type="SMART" id="SM00429"/>
    </source>
</evidence>
<keyword evidence="3" id="KW-1185">Reference proteome</keyword>
<evidence type="ECO:0000313" key="3">
    <source>
        <dbReference type="Proteomes" id="UP000050867"/>
    </source>
</evidence>
<dbReference type="Gene3D" id="2.130.10.10">
    <property type="entry name" value="YVTN repeat-like/Quinoprotein amine dehydrogenase"/>
    <property type="match status" value="3"/>
</dbReference>
<dbReference type="PANTHER" id="PTHR47197:SF3">
    <property type="entry name" value="DIHYDRO-HEME D1 DEHYDROGENASE"/>
    <property type="match status" value="1"/>
</dbReference>
<sequence>MVPIAAPNSGVLASTPPHLLLPHTIAVGPAPVGIVVTPDGATGYVADSGGAEITVVSTATDTVSGTVPVGSGPRDLAISPNGARLYATRPAAGVVSVISTASNTVTASIAGFTAPRGLAVSPDGSSLYVADSGTNAVKVASTATNAITGTVNVAGSPDTVVVAPNGAVVYASVPAAGVVSVISTASNTVTASITGFTAPRGLAVSPDGSSLYVADSGTDAVKVASTATNAITGTVAPAASPESLAFSPDGTLLYATSPGRGLVTVTNPVTATVVTTLTGLGSPQRVASTPDSHRLYVTNGGGSGVTVLRRPASITPHQGSRGGGATVTITGQGFTGTTAVRFGASPAAFTVVDDDHLTVVTPSNILSNAPVNVTSPGGTATVGFFYYRRLPLLEQLSVTSGPVSGGTPITVTGRRFIGVKGFWFGRTLRTPTVLSDTAMTVVAPPSSVVGNVPVHTANQGGVSNTLGFTYLSSLTITSISPTSGPRTGSRPVNINGTGFTPVTGVTVGGAAALAFKVTSDVKIQVITPPGPPGPAAVVVTTGDGRTATSPVPYTYT</sequence>
<evidence type="ECO:0000313" key="2">
    <source>
        <dbReference type="EMBL" id="KRV49103.1"/>
    </source>
</evidence>
<dbReference type="InterPro" id="IPR051200">
    <property type="entry name" value="Host-pathogen_enzymatic-act"/>
</dbReference>
<dbReference type="InterPro" id="IPR013783">
    <property type="entry name" value="Ig-like_fold"/>
</dbReference>
<dbReference type="eggNOG" id="COG3391">
    <property type="taxonomic scope" value="Bacteria"/>
</dbReference>
<dbReference type="OrthoDB" id="4331507at2"/>
<feature type="domain" description="IPT/TIG" evidence="1">
    <location>
        <begin position="308"/>
        <end position="388"/>
    </location>
</feature>
<dbReference type="Proteomes" id="UP000050867">
    <property type="component" value="Unassembled WGS sequence"/>
</dbReference>
<feature type="domain" description="IPT/TIG" evidence="1">
    <location>
        <begin position="473"/>
        <end position="556"/>
    </location>
</feature>
<dbReference type="InterPro" id="IPR002909">
    <property type="entry name" value="IPT_dom"/>
</dbReference>
<dbReference type="STRING" id="76728.AQ490_21655"/>
<dbReference type="SMART" id="SM00429">
    <property type="entry name" value="IPT"/>
    <property type="match status" value="3"/>
</dbReference>
<comment type="caution">
    <text evidence="2">The sequence shown here is derived from an EMBL/GenBank/DDBJ whole genome shotgun (WGS) entry which is preliminary data.</text>
</comment>
<organism evidence="2 3">
    <name type="scientific">Wenjunlia vitaminophila</name>
    <name type="common">Streptomyces vitaminophilus</name>
    <dbReference type="NCBI Taxonomy" id="76728"/>
    <lineage>
        <taxon>Bacteria</taxon>
        <taxon>Bacillati</taxon>
        <taxon>Actinomycetota</taxon>
        <taxon>Actinomycetes</taxon>
        <taxon>Kitasatosporales</taxon>
        <taxon>Streptomycetaceae</taxon>
        <taxon>Wenjunlia</taxon>
    </lineage>
</organism>
<dbReference type="NCBIfam" id="TIGR02276">
    <property type="entry name" value="beta_rpt_yvtn"/>
    <property type="match status" value="1"/>
</dbReference>
<dbReference type="SUPFAM" id="SSF51004">
    <property type="entry name" value="C-terminal (heme d1) domain of cytochrome cd1-nitrite reductase"/>
    <property type="match status" value="1"/>
</dbReference>
<dbReference type="InterPro" id="IPR011048">
    <property type="entry name" value="Haem_d1_sf"/>
</dbReference>
<dbReference type="EMBL" id="LLZU01000015">
    <property type="protein sequence ID" value="KRV49103.1"/>
    <property type="molecule type" value="Genomic_DNA"/>
</dbReference>
<feature type="domain" description="IPT/TIG" evidence="1">
    <location>
        <begin position="390"/>
        <end position="471"/>
    </location>
</feature>
<gene>
    <name evidence="2" type="ORF">AQ490_21655</name>
</gene>
<accession>A0A0T6LTD6</accession>
<dbReference type="SUPFAM" id="SSF81296">
    <property type="entry name" value="E set domains"/>
    <property type="match status" value="3"/>
</dbReference>
<reference evidence="2 3" key="1">
    <citation type="submission" date="2015-10" db="EMBL/GenBank/DDBJ databases">
        <title>Draft genome sequence of pyrrolomycin-producing Streptomyces vitaminophilus.</title>
        <authorList>
            <person name="Graham D.E."/>
            <person name="Mahan K.M."/>
            <person name="Klingeman D.M."/>
            <person name="Hettich R.L."/>
            <person name="Parry R.J."/>
        </authorList>
    </citation>
    <scope>NUCLEOTIDE SEQUENCE [LARGE SCALE GENOMIC DNA]</scope>
    <source>
        <strain evidence="2 3">ATCC 31673</strain>
    </source>
</reference>
<dbReference type="InterPro" id="IPR011964">
    <property type="entry name" value="YVTN_b-propeller_repeat"/>
</dbReference>
<dbReference type="CDD" id="cd00102">
    <property type="entry name" value="IPT"/>
    <property type="match status" value="3"/>
</dbReference>
<dbReference type="InterPro" id="IPR014756">
    <property type="entry name" value="Ig_E-set"/>
</dbReference>
<dbReference type="AlphaFoldDB" id="A0A0T6LTD6"/>
<dbReference type="Gene3D" id="2.60.40.10">
    <property type="entry name" value="Immunoglobulins"/>
    <property type="match status" value="3"/>
</dbReference>
<name>A0A0T6LTD6_WENVI</name>